<accession>A0A8H4J0F2</accession>
<organism evidence="2 3">
    <name type="scientific">Botryosphaeria dothidea</name>
    <dbReference type="NCBI Taxonomy" id="55169"/>
    <lineage>
        <taxon>Eukaryota</taxon>
        <taxon>Fungi</taxon>
        <taxon>Dikarya</taxon>
        <taxon>Ascomycota</taxon>
        <taxon>Pezizomycotina</taxon>
        <taxon>Dothideomycetes</taxon>
        <taxon>Dothideomycetes incertae sedis</taxon>
        <taxon>Botryosphaeriales</taxon>
        <taxon>Botryosphaeriaceae</taxon>
        <taxon>Botryosphaeria</taxon>
    </lineage>
</organism>
<dbReference type="Pfam" id="PF01425">
    <property type="entry name" value="Amidase"/>
    <property type="match status" value="1"/>
</dbReference>
<dbReference type="PANTHER" id="PTHR46310:SF7">
    <property type="entry name" value="AMIDASE 1"/>
    <property type="match status" value="1"/>
</dbReference>
<evidence type="ECO:0000259" key="1">
    <source>
        <dbReference type="Pfam" id="PF01425"/>
    </source>
</evidence>
<reference evidence="2" key="1">
    <citation type="submission" date="2020-04" db="EMBL/GenBank/DDBJ databases">
        <title>Genome Assembly and Annotation of Botryosphaeria dothidea sdau 11-99, a Latent Pathogen of Apple Fruit Ring Rot in China.</title>
        <authorList>
            <person name="Yu C."/>
            <person name="Diao Y."/>
            <person name="Lu Q."/>
            <person name="Zhao J."/>
            <person name="Cui S."/>
            <person name="Peng C."/>
            <person name="He B."/>
            <person name="Liu H."/>
        </authorList>
    </citation>
    <scope>NUCLEOTIDE SEQUENCE [LARGE SCALE GENOMIC DNA]</scope>
    <source>
        <strain evidence="2">Sdau11-99</strain>
    </source>
</reference>
<dbReference type="Gene3D" id="3.90.1300.10">
    <property type="entry name" value="Amidase signature (AS) domain"/>
    <property type="match status" value="1"/>
</dbReference>
<dbReference type="Proteomes" id="UP000572817">
    <property type="component" value="Unassembled WGS sequence"/>
</dbReference>
<feature type="domain" description="Amidase" evidence="1">
    <location>
        <begin position="113"/>
        <end position="286"/>
    </location>
</feature>
<dbReference type="InterPro" id="IPR036928">
    <property type="entry name" value="AS_sf"/>
</dbReference>
<dbReference type="AlphaFoldDB" id="A0A8H4J0F2"/>
<keyword evidence="3" id="KW-1185">Reference proteome</keyword>
<dbReference type="InterPro" id="IPR023631">
    <property type="entry name" value="Amidase_dom"/>
</dbReference>
<dbReference type="PANTHER" id="PTHR46310">
    <property type="entry name" value="AMIDASE 1"/>
    <property type="match status" value="1"/>
</dbReference>
<comment type="caution">
    <text evidence="2">The sequence shown here is derived from an EMBL/GenBank/DDBJ whole genome shotgun (WGS) entry which is preliminary data.</text>
</comment>
<gene>
    <name evidence="2" type="ORF">GTA08_BOTSDO13480</name>
</gene>
<dbReference type="SUPFAM" id="SSF75304">
    <property type="entry name" value="Amidase signature (AS) enzymes"/>
    <property type="match status" value="1"/>
</dbReference>
<evidence type="ECO:0000313" key="3">
    <source>
        <dbReference type="Proteomes" id="UP000572817"/>
    </source>
</evidence>
<name>A0A8H4J0F2_9PEZI</name>
<protein>
    <submittedName>
        <fullName evidence="2">Scytalone dehydratase-like protein Arp1</fullName>
    </submittedName>
</protein>
<proteinExistence type="predicted"/>
<dbReference type="EMBL" id="WWBZ02000012">
    <property type="protein sequence ID" value="KAF4310896.1"/>
    <property type="molecule type" value="Genomic_DNA"/>
</dbReference>
<sequence>MSGHLNLPRVDVYVQRNATSTQATGDCTPSNVTFDVGTVIYSLGAEEAPILPEGPYFLDINAKKLLKAYRLYDDTQQAFLQPSYQTPSGSHENLQAGTVGAGSLAVAVPSRLYYTKSPAQPLAGVRIGIKDLFDPKGMKPSGGNRAYFATVQTANETAPAVQKLIEAGAVVIGKNKLSEFAWAGAFHMDHIDNLLPFNPRGDGYNSPADSSGGGGASVASYDWLDLALGSDTGGSVRGPAAYNGVHGNRLSQGAVDLQGAIPFSQSMDTAGLLARDPRIWADAIEVLYSGTVQNHTDFPSTVFVNAEDLPGTDEEYQAKVEDIYWKFGLDLASAIGANVTNFTNLDVTWNKTRPAEFNDTQLFDIYNPVYRSLVVYEQATTFGLPFLADYKSTHNGALPYVAPQTLNGWESSVQTVNETRHRTLLSQKAAIACWATDHLFKADPASCADSLLITYYGPGFDAKPAISDVDRNPSVAAVYAQISQLTTDLHACRNNTTTSDDSDSASAADIWLLASIADLPMSIVTLGDFVSDGNYTYSNVTRQKQRLPYSVGLTTRKGCDFVLSRAVRALAERESVRTVAAGASVEFGGEVGL</sequence>
<dbReference type="OrthoDB" id="5423360at2759"/>
<evidence type="ECO:0000313" key="2">
    <source>
        <dbReference type="EMBL" id="KAF4310896.1"/>
    </source>
</evidence>